<sequence>MFRLNLICTLVILNYLKINSISSHAKVEMSICSRTSCFVQSKWDFKNIYVIVYRKNKLKCSYV</sequence>
<organism evidence="1">
    <name type="scientific">Arundo donax</name>
    <name type="common">Giant reed</name>
    <name type="synonym">Donax arundinaceus</name>
    <dbReference type="NCBI Taxonomy" id="35708"/>
    <lineage>
        <taxon>Eukaryota</taxon>
        <taxon>Viridiplantae</taxon>
        <taxon>Streptophyta</taxon>
        <taxon>Embryophyta</taxon>
        <taxon>Tracheophyta</taxon>
        <taxon>Spermatophyta</taxon>
        <taxon>Magnoliopsida</taxon>
        <taxon>Liliopsida</taxon>
        <taxon>Poales</taxon>
        <taxon>Poaceae</taxon>
        <taxon>PACMAD clade</taxon>
        <taxon>Arundinoideae</taxon>
        <taxon>Arundineae</taxon>
        <taxon>Arundo</taxon>
    </lineage>
</organism>
<protein>
    <submittedName>
        <fullName evidence="1">Uncharacterized protein</fullName>
    </submittedName>
</protein>
<evidence type="ECO:0000313" key="1">
    <source>
        <dbReference type="EMBL" id="JAD22489.1"/>
    </source>
</evidence>
<reference evidence="1" key="2">
    <citation type="journal article" date="2015" name="Data Brief">
        <title>Shoot transcriptome of the giant reed, Arundo donax.</title>
        <authorList>
            <person name="Barrero R.A."/>
            <person name="Guerrero F.D."/>
            <person name="Moolhuijzen P."/>
            <person name="Goolsby J.A."/>
            <person name="Tidwell J."/>
            <person name="Bellgard S.E."/>
            <person name="Bellgard M.I."/>
        </authorList>
    </citation>
    <scope>NUCLEOTIDE SEQUENCE</scope>
    <source>
        <tissue evidence="1">Shoot tissue taken approximately 20 cm above the soil surface</tissue>
    </source>
</reference>
<name>A0A0A8Y9K1_ARUDO</name>
<dbReference type="EMBL" id="GBRH01275406">
    <property type="protein sequence ID" value="JAD22489.1"/>
    <property type="molecule type" value="Transcribed_RNA"/>
</dbReference>
<proteinExistence type="predicted"/>
<dbReference type="AlphaFoldDB" id="A0A0A8Y9K1"/>
<reference evidence="1" key="1">
    <citation type="submission" date="2014-09" db="EMBL/GenBank/DDBJ databases">
        <authorList>
            <person name="Magalhaes I.L.F."/>
            <person name="Oliveira U."/>
            <person name="Santos F.R."/>
            <person name="Vidigal T.H.D.A."/>
            <person name="Brescovit A.D."/>
            <person name="Santos A.J."/>
        </authorList>
    </citation>
    <scope>NUCLEOTIDE SEQUENCE</scope>
    <source>
        <tissue evidence="1">Shoot tissue taken approximately 20 cm above the soil surface</tissue>
    </source>
</reference>
<accession>A0A0A8Y9K1</accession>